<dbReference type="Gene3D" id="3.30.70.100">
    <property type="match status" value="2"/>
</dbReference>
<keyword evidence="2" id="KW-0732">Signal</keyword>
<organism evidence="4 5">
    <name type="scientific">Luteolibacter rhizosphaerae</name>
    <dbReference type="NCBI Taxonomy" id="2989719"/>
    <lineage>
        <taxon>Bacteria</taxon>
        <taxon>Pseudomonadati</taxon>
        <taxon>Verrucomicrobiota</taxon>
        <taxon>Verrucomicrobiia</taxon>
        <taxon>Verrucomicrobiales</taxon>
        <taxon>Verrucomicrobiaceae</taxon>
        <taxon>Luteolibacter</taxon>
    </lineage>
</organism>
<accession>A0ABT3G1F7</accession>
<feature type="chain" id="PRO_5047490686" evidence="2">
    <location>
        <begin position="21"/>
        <end position="255"/>
    </location>
</feature>
<protein>
    <submittedName>
        <fullName evidence="4">NIPSNAP family protein</fullName>
    </submittedName>
</protein>
<dbReference type="InterPro" id="IPR051557">
    <property type="entry name" value="NipSnap_domain"/>
</dbReference>
<reference evidence="4" key="1">
    <citation type="submission" date="2022-10" db="EMBL/GenBank/DDBJ databases">
        <title>Luteolibacter sp. GHJ8, whole genome shotgun sequencing project.</title>
        <authorList>
            <person name="Zhao G."/>
            <person name="Shen L."/>
        </authorList>
    </citation>
    <scope>NUCLEOTIDE SEQUENCE</scope>
    <source>
        <strain evidence="4">GHJ8</strain>
    </source>
</reference>
<evidence type="ECO:0000313" key="4">
    <source>
        <dbReference type="EMBL" id="MCW1913675.1"/>
    </source>
</evidence>
<dbReference type="SUPFAM" id="SSF54909">
    <property type="entry name" value="Dimeric alpha+beta barrel"/>
    <property type="match status" value="2"/>
</dbReference>
<dbReference type="EMBL" id="JAPDDR010000004">
    <property type="protein sequence ID" value="MCW1913675.1"/>
    <property type="molecule type" value="Genomic_DNA"/>
</dbReference>
<feature type="signal peptide" evidence="2">
    <location>
        <begin position="1"/>
        <end position="20"/>
    </location>
</feature>
<name>A0ABT3G1F7_9BACT</name>
<dbReference type="Pfam" id="PF07978">
    <property type="entry name" value="NIPSNAP"/>
    <property type="match status" value="2"/>
</dbReference>
<evidence type="ECO:0000313" key="5">
    <source>
        <dbReference type="Proteomes" id="UP001165653"/>
    </source>
</evidence>
<dbReference type="PANTHER" id="PTHR21017">
    <property type="entry name" value="NIPSNAP-RELATED"/>
    <property type="match status" value="1"/>
</dbReference>
<evidence type="ECO:0000256" key="1">
    <source>
        <dbReference type="ARBA" id="ARBA00005291"/>
    </source>
</evidence>
<dbReference type="InterPro" id="IPR012577">
    <property type="entry name" value="NIPSNAP"/>
</dbReference>
<feature type="domain" description="NIPSNAP" evidence="3">
    <location>
        <begin position="143"/>
        <end position="253"/>
    </location>
</feature>
<dbReference type="PANTHER" id="PTHR21017:SF17">
    <property type="entry name" value="PROTEIN NIPSNAP"/>
    <property type="match status" value="1"/>
</dbReference>
<evidence type="ECO:0000256" key="2">
    <source>
        <dbReference type="SAM" id="SignalP"/>
    </source>
</evidence>
<feature type="domain" description="NIPSNAP" evidence="3">
    <location>
        <begin position="27"/>
        <end position="128"/>
    </location>
</feature>
<comment type="similarity">
    <text evidence="1">Belongs to the NipSnap family.</text>
</comment>
<evidence type="ECO:0000259" key="3">
    <source>
        <dbReference type="Pfam" id="PF07978"/>
    </source>
</evidence>
<proteinExistence type="inferred from homology"/>
<gene>
    <name evidence="4" type="ORF">OJ996_08820</name>
</gene>
<comment type="caution">
    <text evidence="4">The sequence shown here is derived from an EMBL/GenBank/DDBJ whole genome shotgun (WGS) entry which is preliminary data.</text>
</comment>
<keyword evidence="5" id="KW-1185">Reference proteome</keyword>
<dbReference type="RefSeq" id="WP_264513177.1">
    <property type="nucleotide sequence ID" value="NZ_JAPDDR010000004.1"/>
</dbReference>
<dbReference type="InterPro" id="IPR011008">
    <property type="entry name" value="Dimeric_a/b-barrel"/>
</dbReference>
<dbReference type="Proteomes" id="UP001165653">
    <property type="component" value="Unassembled WGS sequence"/>
</dbReference>
<sequence>MFKALAVCLATLAMTFAAKAQEKQRFYELRTYHAEPGKLDALLSRFRDHTCKLFEKHGMTNVGYWLPVDNPDNLLVYLLAYPNQPARDASWKAFGEDEEWKKVVAASEANGKLVGKIDSTFLLPTAFSLGFPVTPKDQANRLFEMRTYTATPGNLDALHKRFQDHTQNLFRKHGITNLGYYRMVPGQEGAENTLIYFLAHKDAVSASASWTAFRADPVWVTAKNASQEAAGGSLTVLPDGVKSVFLKPVDFSPVK</sequence>